<evidence type="ECO:0000313" key="5">
    <source>
        <dbReference type="Proteomes" id="UP001321749"/>
    </source>
</evidence>
<dbReference type="EMBL" id="MU865106">
    <property type="protein sequence ID" value="KAK4457600.1"/>
    <property type="molecule type" value="Genomic_DNA"/>
</dbReference>
<dbReference type="PANTHER" id="PTHR10622">
    <property type="entry name" value="HET DOMAIN-CONTAINING PROTEIN"/>
    <property type="match status" value="1"/>
</dbReference>
<keyword evidence="5" id="KW-1185">Reference proteome</keyword>
<dbReference type="PANTHER" id="PTHR10622:SF10">
    <property type="entry name" value="HET DOMAIN-CONTAINING PROTEIN"/>
    <property type="match status" value="1"/>
</dbReference>
<comment type="caution">
    <text evidence="4">The sequence shown here is derived from an EMBL/GenBank/DDBJ whole genome shotgun (WGS) entry which is preliminary data.</text>
</comment>
<organism evidence="4 5">
    <name type="scientific">Cladorrhinum samala</name>
    <dbReference type="NCBI Taxonomy" id="585594"/>
    <lineage>
        <taxon>Eukaryota</taxon>
        <taxon>Fungi</taxon>
        <taxon>Dikarya</taxon>
        <taxon>Ascomycota</taxon>
        <taxon>Pezizomycotina</taxon>
        <taxon>Sordariomycetes</taxon>
        <taxon>Sordariomycetidae</taxon>
        <taxon>Sordariales</taxon>
        <taxon>Podosporaceae</taxon>
        <taxon>Cladorrhinum</taxon>
    </lineage>
</organism>
<evidence type="ECO:0000259" key="3">
    <source>
        <dbReference type="Pfam" id="PF26640"/>
    </source>
</evidence>
<evidence type="ECO:0000256" key="1">
    <source>
        <dbReference type="SAM" id="MobiDB-lite"/>
    </source>
</evidence>
<protein>
    <submittedName>
        <fullName evidence="4">Heterokaryon incompatibility protein-domain-containing protein</fullName>
    </submittedName>
</protein>
<name>A0AAV9HAF6_9PEZI</name>
<evidence type="ECO:0000313" key="4">
    <source>
        <dbReference type="EMBL" id="KAK4457600.1"/>
    </source>
</evidence>
<feature type="domain" description="DUF8212" evidence="3">
    <location>
        <begin position="226"/>
        <end position="374"/>
    </location>
</feature>
<dbReference type="InterPro" id="IPR010730">
    <property type="entry name" value="HET"/>
</dbReference>
<dbReference type="Pfam" id="PF06985">
    <property type="entry name" value="HET"/>
    <property type="match status" value="1"/>
</dbReference>
<proteinExistence type="predicted"/>
<evidence type="ECO:0000259" key="2">
    <source>
        <dbReference type="Pfam" id="PF06985"/>
    </source>
</evidence>
<dbReference type="InterPro" id="IPR058525">
    <property type="entry name" value="DUF8212"/>
</dbReference>
<dbReference type="Pfam" id="PF26640">
    <property type="entry name" value="DUF8212"/>
    <property type="match status" value="1"/>
</dbReference>
<accession>A0AAV9HAF6</accession>
<dbReference type="AlphaFoldDB" id="A0AAV9HAF6"/>
<reference evidence="4" key="2">
    <citation type="submission" date="2023-06" db="EMBL/GenBank/DDBJ databases">
        <authorList>
            <consortium name="Lawrence Berkeley National Laboratory"/>
            <person name="Mondo S.J."/>
            <person name="Hensen N."/>
            <person name="Bonometti L."/>
            <person name="Westerberg I."/>
            <person name="Brannstrom I.O."/>
            <person name="Guillou S."/>
            <person name="Cros-Aarteil S."/>
            <person name="Calhoun S."/>
            <person name="Haridas S."/>
            <person name="Kuo A."/>
            <person name="Pangilinan J."/>
            <person name="Riley R."/>
            <person name="Labutti K."/>
            <person name="Andreopoulos B."/>
            <person name="Lipzen A."/>
            <person name="Chen C."/>
            <person name="Yanf M."/>
            <person name="Daum C."/>
            <person name="Ng V."/>
            <person name="Clum A."/>
            <person name="Steindorff A."/>
            <person name="Ohm R."/>
            <person name="Martin F."/>
            <person name="Silar P."/>
            <person name="Natvig D."/>
            <person name="Lalanne C."/>
            <person name="Gautier V."/>
            <person name="Ament-Velasquez S.L."/>
            <person name="Kruys A."/>
            <person name="Hutchinson M.I."/>
            <person name="Powell A.J."/>
            <person name="Barry K."/>
            <person name="Miller A.N."/>
            <person name="Grigoriev I.V."/>
            <person name="Debuchy R."/>
            <person name="Gladieux P."/>
            <person name="Thoren M.H."/>
            <person name="Johannesson H."/>
        </authorList>
    </citation>
    <scope>NUCLEOTIDE SEQUENCE</scope>
    <source>
        <strain evidence="4">PSN324</strain>
    </source>
</reference>
<feature type="region of interest" description="Disordered" evidence="1">
    <location>
        <begin position="441"/>
        <end position="460"/>
    </location>
</feature>
<reference evidence="4" key="1">
    <citation type="journal article" date="2023" name="Mol. Phylogenet. Evol.">
        <title>Genome-scale phylogeny and comparative genomics of the fungal order Sordariales.</title>
        <authorList>
            <person name="Hensen N."/>
            <person name="Bonometti L."/>
            <person name="Westerberg I."/>
            <person name="Brannstrom I.O."/>
            <person name="Guillou S."/>
            <person name="Cros-Aarteil S."/>
            <person name="Calhoun S."/>
            <person name="Haridas S."/>
            <person name="Kuo A."/>
            <person name="Mondo S."/>
            <person name="Pangilinan J."/>
            <person name="Riley R."/>
            <person name="LaButti K."/>
            <person name="Andreopoulos B."/>
            <person name="Lipzen A."/>
            <person name="Chen C."/>
            <person name="Yan M."/>
            <person name="Daum C."/>
            <person name="Ng V."/>
            <person name="Clum A."/>
            <person name="Steindorff A."/>
            <person name="Ohm R.A."/>
            <person name="Martin F."/>
            <person name="Silar P."/>
            <person name="Natvig D.O."/>
            <person name="Lalanne C."/>
            <person name="Gautier V."/>
            <person name="Ament-Velasquez S.L."/>
            <person name="Kruys A."/>
            <person name="Hutchinson M.I."/>
            <person name="Powell A.J."/>
            <person name="Barry K."/>
            <person name="Miller A.N."/>
            <person name="Grigoriev I.V."/>
            <person name="Debuchy R."/>
            <person name="Gladieux P."/>
            <person name="Hiltunen Thoren M."/>
            <person name="Johannesson H."/>
        </authorList>
    </citation>
    <scope>NUCLEOTIDE SEQUENCE</scope>
    <source>
        <strain evidence="4">PSN324</strain>
    </source>
</reference>
<gene>
    <name evidence="4" type="ORF">QBC42DRAFT_278746</name>
</gene>
<sequence>MRLLSTHTHAFQEFISDYDIPKYAILSHTWEAGEEVTYQEWQAQDNVSISHKKGFIKIEAFRAEALRDGFDWVWVDTCCIDKTSSAELSEAINSMFRWYRDSSICYTYLADVSSSDLKDIIWTQMSKSRWFTRGWTLQELIAPSEVRFYTDDWRLIGTKSEMSWQISTITGVDVRILLGADLETASVARRMSWASQRKTTRTEDVAYCLLGIFDVNLPLIYGEGKKAFQRLQEAIMLRSHDQSLFAWGEFTDDFSDLSIGKEAVGFRDYRQVIRWEGPKKPQPAVGLFAETPEAFRLSMNISPLDDALTYQLARTHPPVLASGGVRLGIVIWRRPDSYRVVSYSRSSVITTRPVQIAILACQNGDSGHELVGFLSYPWGSGYYARTPELIRISAFEIRDLQGSFMNLSDLVCTRHFMRERKQLNKLSRGETLLERIYIGSKAEDGPTSPPGVASTKSHNNTTGIDLHKVSYDLHYGQRLSIRFARLPNKPGNRTGDLLAEVALENKDCFIPLRQISRVISPSSKRFIFENEMNTPLVYIIAKRDIFVTSDEKSWDVDIVDLYISTKDFLTNWKGWVRRAETSIRSREVADE</sequence>
<dbReference type="Proteomes" id="UP001321749">
    <property type="component" value="Unassembled WGS sequence"/>
</dbReference>
<feature type="domain" description="Heterokaryon incompatibility" evidence="2">
    <location>
        <begin position="23"/>
        <end position="116"/>
    </location>
</feature>